<dbReference type="PROSITE" id="PS51257">
    <property type="entry name" value="PROKAR_LIPOPROTEIN"/>
    <property type="match status" value="1"/>
</dbReference>
<dbReference type="Pfam" id="PF01547">
    <property type="entry name" value="SBP_bac_1"/>
    <property type="match status" value="1"/>
</dbReference>
<protein>
    <submittedName>
        <fullName evidence="6">Multiple sugar transport system substrate-binding protein</fullName>
    </submittedName>
</protein>
<dbReference type="SUPFAM" id="SSF53850">
    <property type="entry name" value="Periplasmic binding protein-like II"/>
    <property type="match status" value="1"/>
</dbReference>
<dbReference type="PANTHER" id="PTHR43649:SF33">
    <property type="entry name" value="POLYGALACTURONAN_RHAMNOGALACTURONAN-BINDING PROTEIN YTCQ"/>
    <property type="match status" value="1"/>
</dbReference>
<dbReference type="Gene3D" id="3.40.190.10">
    <property type="entry name" value="Periplasmic binding protein-like II"/>
    <property type="match status" value="1"/>
</dbReference>
<comment type="caution">
    <text evidence="6">The sequence shown here is derived from an EMBL/GenBank/DDBJ whole genome shotgun (WGS) entry which is preliminary data.</text>
</comment>
<dbReference type="Proteomes" id="UP000520814">
    <property type="component" value="Unassembled WGS sequence"/>
</dbReference>
<evidence type="ECO:0000256" key="4">
    <source>
        <dbReference type="ARBA" id="ARBA00023139"/>
    </source>
</evidence>
<proteinExistence type="predicted"/>
<dbReference type="EMBL" id="JACHGW010000002">
    <property type="protein sequence ID" value="MBB6049955.1"/>
    <property type="molecule type" value="Genomic_DNA"/>
</dbReference>
<keyword evidence="3" id="KW-0472">Membrane</keyword>
<keyword evidence="5" id="KW-0449">Lipoprotein</keyword>
<keyword evidence="1" id="KW-1003">Cell membrane</keyword>
<dbReference type="AlphaFoldDB" id="A0A7W9SNM4"/>
<evidence type="ECO:0000313" key="7">
    <source>
        <dbReference type="Proteomes" id="UP000520814"/>
    </source>
</evidence>
<keyword evidence="2" id="KW-0732">Signal</keyword>
<sequence>MITRRRLIWLSLGGLLAGCLPSSQDAKGRTTIRYMAWGNPEQLQVERQIADEFEKTHPKLRIHLFMVPGSSYPDKLQLMLASRTAPDVMRVDHYLFPALVRKDYFLDLEPLIAAEPKGFVEDFVPTALEECRYKGKLHAMNVLFGGVQLYYNKKLFQDAGLPDPYELSQAKKWDWDAFLTAANALTKREGDRTVQFGSTFPSFPQWASVYWNRGGDVMNKELTKFTLADDPHAIEGLQDMADLRWKHHCAPTPADAALSAFTFESGKIAMHWGWAGETPRFRKNIKKFDWDITPVPTGPAGDATVLKGNQLVVNQHSAHPELAWEFVKYMTGPEAELLLGAKFRRCVPTRLSVQQHPQYLKSDKPPFHTDVFLETVRRGRTLPIDARYQEWSQEFNTATDALFNVGSTTVAQASQTATQRINKLLAGEEGF</sequence>
<evidence type="ECO:0000256" key="3">
    <source>
        <dbReference type="ARBA" id="ARBA00023136"/>
    </source>
</evidence>
<organism evidence="6 7">
    <name type="scientific">Armatimonas rosea</name>
    <dbReference type="NCBI Taxonomy" id="685828"/>
    <lineage>
        <taxon>Bacteria</taxon>
        <taxon>Bacillati</taxon>
        <taxon>Armatimonadota</taxon>
        <taxon>Armatimonadia</taxon>
        <taxon>Armatimonadales</taxon>
        <taxon>Armatimonadaceae</taxon>
        <taxon>Armatimonas</taxon>
    </lineage>
</organism>
<dbReference type="RefSeq" id="WP_184194002.1">
    <property type="nucleotide sequence ID" value="NZ_JACHGW010000002.1"/>
</dbReference>
<dbReference type="CDD" id="cd13585">
    <property type="entry name" value="PBP2_TMBP_like"/>
    <property type="match status" value="1"/>
</dbReference>
<dbReference type="InterPro" id="IPR006059">
    <property type="entry name" value="SBP"/>
</dbReference>
<name>A0A7W9SNM4_ARMRO</name>
<evidence type="ECO:0000256" key="5">
    <source>
        <dbReference type="ARBA" id="ARBA00023288"/>
    </source>
</evidence>
<keyword evidence="4" id="KW-0564">Palmitate</keyword>
<evidence type="ECO:0000313" key="6">
    <source>
        <dbReference type="EMBL" id="MBB6049955.1"/>
    </source>
</evidence>
<accession>A0A7W9SNM4</accession>
<dbReference type="PANTHER" id="PTHR43649">
    <property type="entry name" value="ARABINOSE-BINDING PROTEIN-RELATED"/>
    <property type="match status" value="1"/>
</dbReference>
<gene>
    <name evidence="6" type="ORF">HNQ39_001746</name>
</gene>
<dbReference type="InterPro" id="IPR050490">
    <property type="entry name" value="Bact_solute-bd_prot1"/>
</dbReference>
<keyword evidence="6" id="KW-0813">Transport</keyword>
<evidence type="ECO:0000256" key="2">
    <source>
        <dbReference type="ARBA" id="ARBA00022729"/>
    </source>
</evidence>
<keyword evidence="7" id="KW-1185">Reference proteome</keyword>
<reference evidence="6 7" key="1">
    <citation type="submission" date="2020-08" db="EMBL/GenBank/DDBJ databases">
        <title>Genomic Encyclopedia of Type Strains, Phase IV (KMG-IV): sequencing the most valuable type-strain genomes for metagenomic binning, comparative biology and taxonomic classification.</title>
        <authorList>
            <person name="Goeker M."/>
        </authorList>
    </citation>
    <scope>NUCLEOTIDE SEQUENCE [LARGE SCALE GENOMIC DNA]</scope>
    <source>
        <strain evidence="6 7">DSM 23562</strain>
    </source>
</reference>
<keyword evidence="6" id="KW-0762">Sugar transport</keyword>
<evidence type="ECO:0000256" key="1">
    <source>
        <dbReference type="ARBA" id="ARBA00022475"/>
    </source>
</evidence>